<dbReference type="Proteomes" id="UP000195871">
    <property type="component" value="Unassembled WGS sequence"/>
</dbReference>
<gene>
    <name evidence="4" type="ORF">BOH78_5406</name>
    <name evidence="2" type="ORF">C5L36_0A10570</name>
    <name evidence="5" type="ORF">CAS74_004443</name>
    <name evidence="3" type="ORF">JL09_g43</name>
</gene>
<dbReference type="AlphaFoldDB" id="A0A099P8M2"/>
<protein>
    <submittedName>
        <fullName evidence="4">Restriction of telomere capping protein 3</fullName>
    </submittedName>
</protein>
<evidence type="ECO:0000313" key="6">
    <source>
        <dbReference type="Proteomes" id="UP000029867"/>
    </source>
</evidence>
<dbReference type="Proteomes" id="UP000029867">
    <property type="component" value="Unassembled WGS sequence"/>
</dbReference>
<feature type="domain" description="Ribosome maturation protein SDO1/SBDS N-terminal" evidence="1">
    <location>
        <begin position="5"/>
        <end position="98"/>
    </location>
</feature>
<name>A0A099P8M2_PICKU</name>
<dbReference type="OrthoDB" id="2567806at2759"/>
<dbReference type="Proteomes" id="UP000249293">
    <property type="component" value="Chromosome 1"/>
</dbReference>
<dbReference type="VEuPathDB" id="FungiDB:C5L36_0A10570"/>
<dbReference type="Pfam" id="PF01172">
    <property type="entry name" value="SBDS_N"/>
    <property type="match status" value="1"/>
</dbReference>
<organism evidence="3 6">
    <name type="scientific">Pichia kudriavzevii</name>
    <name type="common">Yeast</name>
    <name type="synonym">Issatchenkia orientalis</name>
    <dbReference type="NCBI Taxonomy" id="4909"/>
    <lineage>
        <taxon>Eukaryota</taxon>
        <taxon>Fungi</taxon>
        <taxon>Dikarya</taxon>
        <taxon>Ascomycota</taxon>
        <taxon>Saccharomycotina</taxon>
        <taxon>Pichiomycetes</taxon>
        <taxon>Pichiales</taxon>
        <taxon>Pichiaceae</taxon>
        <taxon>Pichia</taxon>
    </lineage>
</organism>
<keyword evidence="9" id="KW-1185">Reference proteome</keyword>
<reference evidence="4" key="4">
    <citation type="submission" date="2017-01" db="EMBL/GenBank/DDBJ databases">
        <authorList>
            <person name="Mah S.A."/>
            <person name="Swanson W.J."/>
            <person name="Moy G.W."/>
            <person name="Vacquier V.D."/>
        </authorList>
    </citation>
    <scope>NUCLEOTIDE SEQUENCE [LARGE SCALE GENOMIC DNA]</scope>
    <source>
        <strain evidence="4">129</strain>
    </source>
</reference>
<reference evidence="6" key="1">
    <citation type="journal article" date="2014" name="Microb. Cell Fact.">
        <title>Exploiting Issatchenkia orientalis SD108 for succinic acid production.</title>
        <authorList>
            <person name="Xiao H."/>
            <person name="Shao Z."/>
            <person name="Jiang Y."/>
            <person name="Dole S."/>
            <person name="Zhao H."/>
        </authorList>
    </citation>
    <scope>NUCLEOTIDE SEQUENCE [LARGE SCALE GENOMIC DNA]</scope>
    <source>
        <strain evidence="6">SD108</strain>
    </source>
</reference>
<dbReference type="STRING" id="4909.A0A099P8M2"/>
<evidence type="ECO:0000313" key="7">
    <source>
        <dbReference type="Proteomes" id="UP000189274"/>
    </source>
</evidence>
<evidence type="ECO:0000313" key="9">
    <source>
        <dbReference type="Proteomes" id="UP000249293"/>
    </source>
</evidence>
<dbReference type="InterPro" id="IPR036786">
    <property type="entry name" value="Ribosome_mat_SBDS_N_sf"/>
</dbReference>
<dbReference type="EMBL" id="JQFK01000001">
    <property type="protein sequence ID" value="KGK40627.1"/>
    <property type="molecule type" value="Genomic_DNA"/>
</dbReference>
<evidence type="ECO:0000313" key="8">
    <source>
        <dbReference type="Proteomes" id="UP000195871"/>
    </source>
</evidence>
<dbReference type="EMBL" id="MQVM01000203">
    <property type="protein sequence ID" value="ONH70225.1"/>
    <property type="molecule type" value="Genomic_DNA"/>
</dbReference>
<dbReference type="EMBL" id="CP028773">
    <property type="protein sequence ID" value="AWU74472.1"/>
    <property type="molecule type" value="Genomic_DNA"/>
</dbReference>
<dbReference type="Proteomes" id="UP000189274">
    <property type="component" value="Unassembled WGS sequence"/>
</dbReference>
<dbReference type="Gene3D" id="3.30.1250.10">
    <property type="entry name" value="Ribosome maturation protein SBDS, N-terminal domain"/>
    <property type="match status" value="1"/>
</dbReference>
<evidence type="ECO:0000259" key="1">
    <source>
        <dbReference type="Pfam" id="PF01172"/>
    </source>
</evidence>
<dbReference type="InterPro" id="IPR019783">
    <property type="entry name" value="SDO1/SBDS_N"/>
</dbReference>
<dbReference type="SUPFAM" id="SSF89895">
    <property type="entry name" value="FYSH domain"/>
    <property type="match status" value="1"/>
</dbReference>
<dbReference type="HOGENOM" id="CLU_137480_1_2_1"/>
<evidence type="ECO:0000313" key="2">
    <source>
        <dbReference type="EMBL" id="AWU74472.1"/>
    </source>
</evidence>
<evidence type="ECO:0000313" key="4">
    <source>
        <dbReference type="EMBL" id="ONH70225.1"/>
    </source>
</evidence>
<sequence>MSGQQRIVYKGQNQDFMVFIDDPHALYEYQNGDTTVPLSSVVSSFEVYRPVTGNGTSGMIEAASNQVLSEEFGDFKSIEDEIIPQILSKGELQKVRKESFA</sequence>
<reference evidence="5 8" key="5">
    <citation type="submission" date="2017-05" db="EMBL/GenBank/DDBJ databases">
        <title>The Genome Sequence of Candida krusei Ckrusei653.</title>
        <authorList>
            <person name="Cuomo C."/>
            <person name="Forche A."/>
            <person name="Young S."/>
            <person name="Abouelleil A."/>
            <person name="Cao P."/>
            <person name="Chapman S."/>
            <person name="Cusick C."/>
            <person name="Shea T."/>
            <person name="Nusbaum C."/>
            <person name="Birren B."/>
        </authorList>
    </citation>
    <scope>NUCLEOTIDE SEQUENCE [LARGE SCALE GENOMIC DNA]</scope>
    <source>
        <strain evidence="5 8">Ckrusei653</strain>
    </source>
</reference>
<dbReference type="EMBL" id="NHMM01000007">
    <property type="protein sequence ID" value="OUT20775.1"/>
    <property type="molecule type" value="Genomic_DNA"/>
</dbReference>
<evidence type="ECO:0000313" key="5">
    <source>
        <dbReference type="EMBL" id="OUT20775.1"/>
    </source>
</evidence>
<accession>A0A099P8M2</accession>
<reference evidence="7" key="3">
    <citation type="journal article" date="2017" name="Genome Announc.">
        <title>Genome sequences of Cyberlindnera fabianii 65, Pichia kudriavzevii 129, and Saccharomyces cerevisiae 131 isolated from fermented masau fruits in Zimbabwe.</title>
        <authorList>
            <person name="van Rijswijck I.M.H."/>
            <person name="Derks M.F.L."/>
            <person name="Abee T."/>
            <person name="de Ridder D."/>
            <person name="Smid E.J."/>
        </authorList>
    </citation>
    <scope>NUCLEOTIDE SEQUENCE [LARGE SCALE GENOMIC DNA]</scope>
    <source>
        <strain evidence="7">129</strain>
    </source>
</reference>
<evidence type="ECO:0000313" key="3">
    <source>
        <dbReference type="EMBL" id="KGK40627.1"/>
    </source>
</evidence>
<reference evidence="3" key="2">
    <citation type="submission" date="2014-08" db="EMBL/GenBank/DDBJ databases">
        <title>Exploiting Issatchenkia orientalis SD108 for Succinic Acid Production.</title>
        <authorList>
            <person name="Xiao H."/>
            <person name="Shao Z."/>
            <person name="Jiang Y."/>
            <person name="Dole S."/>
            <person name="Zhao H."/>
        </authorList>
    </citation>
    <scope>NUCLEOTIDE SEQUENCE [LARGE SCALE GENOMIC DNA]</scope>
    <source>
        <strain evidence="3">SD108</strain>
    </source>
</reference>
<reference evidence="2 9" key="6">
    <citation type="submission" date="2018-06" db="EMBL/GenBank/DDBJ databases">
        <title>Population genomics shows no distinction between pathogenic Candida krusei and environmental Pichia kudriavzevii: One species, four names.</title>
        <authorList>
            <person name="Douglass A.P."/>
            <person name="Offei B."/>
            <person name="Braun-Galleani S."/>
            <person name="Coughlan A.Y."/>
            <person name="Martos A."/>
            <person name="Ortiz-Merino R.A."/>
            <person name="Byrne K.P."/>
            <person name="Wolfe K.H."/>
        </authorList>
    </citation>
    <scope>NUCLEOTIDE SEQUENCE [LARGE SCALE GENOMIC DNA]</scope>
    <source>
        <strain evidence="2 9">CBS573</strain>
    </source>
</reference>
<proteinExistence type="predicted"/>